<evidence type="ECO:0000256" key="1">
    <source>
        <dbReference type="SAM" id="SignalP"/>
    </source>
</evidence>
<dbReference type="EMBL" id="JH597773">
    <property type="protein sequence ID" value="EHQ05401.1"/>
    <property type="molecule type" value="Genomic_DNA"/>
</dbReference>
<protein>
    <recommendedName>
        <fullName evidence="4">DUF4087 domain-containing protein</fullName>
    </recommendedName>
</protein>
<feature type="signal peptide" evidence="1">
    <location>
        <begin position="1"/>
        <end position="29"/>
    </location>
</feature>
<feature type="chain" id="PRO_5003559688" description="DUF4087 domain-containing protein" evidence="1">
    <location>
        <begin position="30"/>
        <end position="260"/>
    </location>
</feature>
<evidence type="ECO:0000313" key="3">
    <source>
        <dbReference type="Proteomes" id="UP000005737"/>
    </source>
</evidence>
<dbReference type="HOGENOM" id="CLU_1068730_0_0_12"/>
<gene>
    <name evidence="2" type="ORF">Lepil_0698</name>
</gene>
<organism evidence="2 3">
    <name type="scientific">Leptonema illini DSM 21528</name>
    <dbReference type="NCBI Taxonomy" id="929563"/>
    <lineage>
        <taxon>Bacteria</taxon>
        <taxon>Pseudomonadati</taxon>
        <taxon>Spirochaetota</taxon>
        <taxon>Spirochaetia</taxon>
        <taxon>Leptospirales</taxon>
        <taxon>Leptospiraceae</taxon>
        <taxon>Leptonema</taxon>
    </lineage>
</organism>
<dbReference type="AlphaFoldDB" id="H2CD97"/>
<dbReference type="STRING" id="183.GCA_002009735_00813"/>
<dbReference type="InterPro" id="IPR025145">
    <property type="entry name" value="DUF4087"/>
</dbReference>
<proteinExistence type="predicted"/>
<dbReference type="Proteomes" id="UP000005737">
    <property type="component" value="Unassembled WGS sequence"/>
</dbReference>
<dbReference type="Pfam" id="PF13316">
    <property type="entry name" value="DUF4087"/>
    <property type="match status" value="1"/>
</dbReference>
<sequence>MIADVGHRCRMNRPLLVATMLLSTTALHAAPTLCQKDEVVAFSCQTDSKNRIVSLCLSKDFGAKSGFIVYRFGPAEKPELVFPKSKTGTQSQFTYDISISAEHIREASTSTVTFKNGGATYTIFREIFDATVQSEGIRVLFKGKETMMACTSEAEEDLSRLSVLWKMERRCGWIDNPTPGNWWIEDSEASWTISAQGGYQADGEMPDFESSWVRTNGYHGYGCACMTAQVDHKNKQIKRYKDVKVLPLQRCKSDKKLKKR</sequence>
<keyword evidence="3" id="KW-1185">Reference proteome</keyword>
<reference evidence="2 3" key="1">
    <citation type="submission" date="2011-10" db="EMBL/GenBank/DDBJ databases">
        <title>The Improved High-Quality Draft genome of Leptonema illini DSM 21528.</title>
        <authorList>
            <consortium name="US DOE Joint Genome Institute (JGI-PGF)"/>
            <person name="Lucas S."/>
            <person name="Copeland A."/>
            <person name="Lapidus A."/>
            <person name="Glavina del Rio T."/>
            <person name="Dalin E."/>
            <person name="Tice H."/>
            <person name="Bruce D."/>
            <person name="Goodwin L."/>
            <person name="Pitluck S."/>
            <person name="Peters L."/>
            <person name="Mikhailova N."/>
            <person name="Held B."/>
            <person name="Kyrpides N."/>
            <person name="Mavromatis K."/>
            <person name="Ivanova N."/>
            <person name="Markowitz V."/>
            <person name="Cheng J.-F."/>
            <person name="Hugenholtz P."/>
            <person name="Woyke T."/>
            <person name="Wu D."/>
            <person name="Gronow S."/>
            <person name="Wellnitz S."/>
            <person name="Brambilla E.-M."/>
            <person name="Klenk H.-P."/>
            <person name="Eisen J.A."/>
        </authorList>
    </citation>
    <scope>NUCLEOTIDE SEQUENCE [LARGE SCALE GENOMIC DNA]</scope>
    <source>
        <strain evidence="2 3">DSM 21528</strain>
    </source>
</reference>
<keyword evidence="1" id="KW-0732">Signal</keyword>
<evidence type="ECO:0000313" key="2">
    <source>
        <dbReference type="EMBL" id="EHQ05401.1"/>
    </source>
</evidence>
<name>H2CD97_9LEPT</name>
<evidence type="ECO:0008006" key="4">
    <source>
        <dbReference type="Google" id="ProtNLM"/>
    </source>
</evidence>
<accession>H2CD97</accession>